<dbReference type="PANTHER" id="PTHR30435">
    <property type="entry name" value="FLAGELLAR PROTEIN"/>
    <property type="match status" value="1"/>
</dbReference>
<protein>
    <recommendedName>
        <fullName evidence="4">Flagellar basal-body rod protein FlgF</fullName>
    </recommendedName>
</protein>
<dbReference type="InterPro" id="IPR012836">
    <property type="entry name" value="FlgF"/>
</dbReference>
<dbReference type="InterPro" id="IPR010930">
    <property type="entry name" value="Flg_bb/hook_C_dom"/>
</dbReference>
<evidence type="ECO:0000259" key="5">
    <source>
        <dbReference type="Pfam" id="PF00460"/>
    </source>
</evidence>
<dbReference type="GO" id="GO:0071978">
    <property type="term" value="P:bacterial-type flagellum-dependent swarming motility"/>
    <property type="evidence" value="ECO:0007669"/>
    <property type="project" value="TreeGrafter"/>
</dbReference>
<evidence type="ECO:0000256" key="2">
    <source>
        <dbReference type="ARBA" id="ARBA00009677"/>
    </source>
</evidence>
<dbReference type="InterPro" id="IPR037925">
    <property type="entry name" value="FlgE/F/G-like"/>
</dbReference>
<keyword evidence="8" id="KW-0969">Cilium</keyword>
<name>A0A2R8BJ99_9RHOB</name>
<dbReference type="InterPro" id="IPR053967">
    <property type="entry name" value="LlgE_F_G-like_D1"/>
</dbReference>
<evidence type="ECO:0000256" key="1">
    <source>
        <dbReference type="ARBA" id="ARBA00004117"/>
    </source>
</evidence>
<keyword evidence="3 4" id="KW-0975">Bacterial flagellum</keyword>
<evidence type="ECO:0000256" key="3">
    <source>
        <dbReference type="ARBA" id="ARBA00023143"/>
    </source>
</evidence>
<feature type="domain" description="Flagellar hook protein FlgE/F/G-like D1" evidence="7">
    <location>
        <begin position="82"/>
        <end position="148"/>
    </location>
</feature>
<dbReference type="OrthoDB" id="9804559at2"/>
<dbReference type="PANTHER" id="PTHR30435:SF19">
    <property type="entry name" value="FLAGELLAR BASAL-BODY ROD PROTEIN FLGG"/>
    <property type="match status" value="1"/>
</dbReference>
<evidence type="ECO:0000313" key="9">
    <source>
        <dbReference type="Proteomes" id="UP000244924"/>
    </source>
</evidence>
<dbReference type="InterPro" id="IPR001444">
    <property type="entry name" value="Flag_bb_rod_N"/>
</dbReference>
<reference evidence="8 9" key="1">
    <citation type="submission" date="2018-03" db="EMBL/GenBank/DDBJ databases">
        <authorList>
            <person name="Keele B.F."/>
        </authorList>
    </citation>
    <scope>NUCLEOTIDE SEQUENCE [LARGE SCALE GENOMIC DNA]</scope>
    <source>
        <strain evidence="8 9">CECT 8626</strain>
    </source>
</reference>
<keyword evidence="8" id="KW-0282">Flagellum</keyword>
<gene>
    <name evidence="8" type="primary">flgG_2</name>
    <name evidence="8" type="ORF">DEA8626_02507</name>
</gene>
<comment type="subunit">
    <text evidence="4">The basal body constitutes a major portion of the flagellar organelle and consists of five rings (E,L,P,S, and M) mounted on a central rod. The rod consists of about 26 subunits of FlgG in the distal portion, and FlgB, FlgC and FlgF are thought to build up the proximal portion of the rod with about 6 subunits each.</text>
</comment>
<dbReference type="Pfam" id="PF22692">
    <property type="entry name" value="LlgE_F_G_D1"/>
    <property type="match status" value="1"/>
</dbReference>
<dbReference type="NCBIfam" id="NF009332">
    <property type="entry name" value="PRK12690.1"/>
    <property type="match status" value="1"/>
</dbReference>
<dbReference type="InterPro" id="IPR019776">
    <property type="entry name" value="Flagellar_basal_body_rod_CS"/>
</dbReference>
<dbReference type="NCBIfam" id="TIGR02490">
    <property type="entry name" value="flgF"/>
    <property type="match status" value="1"/>
</dbReference>
<evidence type="ECO:0000259" key="7">
    <source>
        <dbReference type="Pfam" id="PF22692"/>
    </source>
</evidence>
<feature type="domain" description="Flagellar basal body rod protein N-terminal" evidence="5">
    <location>
        <begin position="6"/>
        <end position="35"/>
    </location>
</feature>
<dbReference type="Proteomes" id="UP000244924">
    <property type="component" value="Unassembled WGS sequence"/>
</dbReference>
<dbReference type="Pfam" id="PF00460">
    <property type="entry name" value="Flg_bb_rod"/>
    <property type="match status" value="1"/>
</dbReference>
<dbReference type="GO" id="GO:0030694">
    <property type="term" value="C:bacterial-type flagellum basal body, rod"/>
    <property type="evidence" value="ECO:0007669"/>
    <property type="project" value="UniProtKB-UniRule"/>
</dbReference>
<evidence type="ECO:0000259" key="6">
    <source>
        <dbReference type="Pfam" id="PF06429"/>
    </source>
</evidence>
<proteinExistence type="inferred from homology"/>
<dbReference type="PROSITE" id="PS00588">
    <property type="entry name" value="FLAGELLA_BB_ROD"/>
    <property type="match status" value="1"/>
</dbReference>
<dbReference type="NCBIfam" id="TIGR03506">
    <property type="entry name" value="FlgEFG_subfam"/>
    <property type="match status" value="1"/>
</dbReference>
<keyword evidence="8" id="KW-0966">Cell projection</keyword>
<evidence type="ECO:0000313" key="8">
    <source>
        <dbReference type="EMBL" id="SPH23444.1"/>
    </source>
</evidence>
<organism evidence="8 9">
    <name type="scientific">Albidovulum aquaemixtae</name>
    <dbReference type="NCBI Taxonomy" id="1542388"/>
    <lineage>
        <taxon>Bacteria</taxon>
        <taxon>Pseudomonadati</taxon>
        <taxon>Pseudomonadota</taxon>
        <taxon>Alphaproteobacteria</taxon>
        <taxon>Rhodobacterales</taxon>
        <taxon>Paracoccaceae</taxon>
        <taxon>Albidovulum</taxon>
    </lineage>
</organism>
<dbReference type="AlphaFoldDB" id="A0A2R8BJ99"/>
<feature type="domain" description="Flagellar basal-body/hook protein C-terminal" evidence="6">
    <location>
        <begin position="191"/>
        <end position="234"/>
    </location>
</feature>
<sequence>MDNAVYTTLNRQSGLQAEMRAVANNIANVSTTGFRKEGVIFAEHVAELEGEEPSLSMGTAEGRVVNLAQGVLVQTGGAFDLAIEGEGFFQIETREGPHLTRAGAFTPSLEGELVTAEGHRLLDLGGAPVFVPTDAGPVAIASDGTVSAGGNPIAQIGLFVPSDPADLIHKGGTRFAAEGGIEPFEGGTIFQGFLENSNVNAVTEIARMIEVQRAYEMGQGFLDAEDQRIRSVIQALGRT</sequence>
<dbReference type="EMBL" id="OMOQ01000002">
    <property type="protein sequence ID" value="SPH23444.1"/>
    <property type="molecule type" value="Genomic_DNA"/>
</dbReference>
<dbReference type="SUPFAM" id="SSF117143">
    <property type="entry name" value="Flagellar hook protein flgE"/>
    <property type="match status" value="1"/>
</dbReference>
<dbReference type="RefSeq" id="WP_108853550.1">
    <property type="nucleotide sequence ID" value="NZ_OMOQ01000002.1"/>
</dbReference>
<comment type="similarity">
    <text evidence="2 4">Belongs to the flagella basal body rod proteins family.</text>
</comment>
<dbReference type="Pfam" id="PF06429">
    <property type="entry name" value="Flg_bbr_C"/>
    <property type="match status" value="1"/>
</dbReference>
<dbReference type="InterPro" id="IPR020013">
    <property type="entry name" value="Flagellar_FlgE/F/G"/>
</dbReference>
<accession>A0A2R8BJ99</accession>
<evidence type="ECO:0000256" key="4">
    <source>
        <dbReference type="RuleBase" id="RU362116"/>
    </source>
</evidence>
<keyword evidence="9" id="KW-1185">Reference proteome</keyword>
<comment type="subcellular location">
    <subcellularLocation>
        <location evidence="1 4">Bacterial flagellum basal body</location>
    </subcellularLocation>
</comment>